<dbReference type="Proteomes" id="UP000228859">
    <property type="component" value="Unassembled WGS sequence"/>
</dbReference>
<keyword evidence="1" id="KW-1133">Transmembrane helix</keyword>
<organism evidence="2 3">
    <name type="scientific">Sulfuricurvum kujiense</name>
    <dbReference type="NCBI Taxonomy" id="148813"/>
    <lineage>
        <taxon>Bacteria</taxon>
        <taxon>Pseudomonadati</taxon>
        <taxon>Campylobacterota</taxon>
        <taxon>Epsilonproteobacteria</taxon>
        <taxon>Campylobacterales</taxon>
        <taxon>Sulfurimonadaceae</taxon>
        <taxon>Sulfuricurvum</taxon>
    </lineage>
</organism>
<dbReference type="EMBL" id="DLUI01000131">
    <property type="protein sequence ID" value="DAB37834.1"/>
    <property type="molecule type" value="Genomic_DNA"/>
</dbReference>
<protein>
    <submittedName>
        <fullName evidence="2">Uncharacterized protein</fullName>
    </submittedName>
</protein>
<proteinExistence type="predicted"/>
<gene>
    <name evidence="2" type="ORF">CFH83_09175</name>
</gene>
<sequence>MSNTLGTIFRVLGLFILLVSGWFLALTALYCLAILIVGSTFDWSHIGVLLGAVVLVRMFYPRNVFKW</sequence>
<feature type="transmembrane region" description="Helical" evidence="1">
    <location>
        <begin position="43"/>
        <end position="60"/>
    </location>
</feature>
<keyword evidence="1" id="KW-0812">Transmembrane</keyword>
<feature type="transmembrane region" description="Helical" evidence="1">
    <location>
        <begin position="12"/>
        <end position="37"/>
    </location>
</feature>
<reference evidence="2 3" key="1">
    <citation type="journal article" date="2017" name="Front. Microbiol.">
        <title>Comparative Genomic Analysis of the Class Epsilonproteobacteria and Proposed Reclassification to Epsilonbacteraeota (phyl. nov.).</title>
        <authorList>
            <person name="Waite D.W."/>
            <person name="Vanwonterghem I."/>
            <person name="Rinke C."/>
            <person name="Parks D.H."/>
            <person name="Zhang Y."/>
            <person name="Takai K."/>
            <person name="Sievert S.M."/>
            <person name="Simon J."/>
            <person name="Campbell B.J."/>
            <person name="Hanson T.E."/>
            <person name="Woyke T."/>
            <person name="Klotz M.G."/>
            <person name="Hugenholtz P."/>
        </authorList>
    </citation>
    <scope>NUCLEOTIDE SEQUENCE [LARGE SCALE GENOMIC DNA]</scope>
    <source>
        <strain evidence="2">UBA12443</strain>
    </source>
</reference>
<evidence type="ECO:0000256" key="1">
    <source>
        <dbReference type="SAM" id="Phobius"/>
    </source>
</evidence>
<name>A0A2D3WJD8_9BACT</name>
<accession>A0A2D3WJD8</accession>
<evidence type="ECO:0000313" key="2">
    <source>
        <dbReference type="EMBL" id="DAB37834.1"/>
    </source>
</evidence>
<comment type="caution">
    <text evidence="2">The sequence shown here is derived from an EMBL/GenBank/DDBJ whole genome shotgun (WGS) entry which is preliminary data.</text>
</comment>
<keyword evidence="1" id="KW-0472">Membrane</keyword>
<evidence type="ECO:0000313" key="3">
    <source>
        <dbReference type="Proteomes" id="UP000228859"/>
    </source>
</evidence>
<dbReference type="AlphaFoldDB" id="A0A2D3WJD8"/>
<dbReference type="RefSeq" id="WP_294893487.1">
    <property type="nucleotide sequence ID" value="NZ_DLUI01000131.1"/>
</dbReference>